<dbReference type="AlphaFoldDB" id="A0AAC9YXT7"/>
<accession>A0AAC9YXT7</accession>
<dbReference type="PANTHER" id="PTHR43685:SF3">
    <property type="entry name" value="SLR2126 PROTEIN"/>
    <property type="match status" value="1"/>
</dbReference>
<feature type="transmembrane region" description="Helical" evidence="1">
    <location>
        <begin position="385"/>
        <end position="405"/>
    </location>
</feature>
<feature type="transmembrane region" description="Helical" evidence="1">
    <location>
        <begin position="710"/>
        <end position="729"/>
    </location>
</feature>
<feature type="transmembrane region" description="Helical" evidence="1">
    <location>
        <begin position="249"/>
        <end position="273"/>
    </location>
</feature>
<reference evidence="2 3" key="1">
    <citation type="submission" date="2016-07" db="EMBL/GenBank/DDBJ databases">
        <title>High microdiversification within the ubiquitous acI lineage of Actinobacteria.</title>
        <authorList>
            <person name="Neuenschwander S.M."/>
            <person name="Salcher M."/>
            <person name="Ghai R."/>
            <person name="Pernthaler J."/>
        </authorList>
    </citation>
    <scope>NUCLEOTIDE SEQUENCE [LARGE SCALE GENOMIC DNA]</scope>
    <source>
        <strain evidence="2">MMS-IIB-76</strain>
    </source>
</reference>
<feature type="transmembrane region" description="Helical" evidence="1">
    <location>
        <begin position="678"/>
        <end position="698"/>
    </location>
</feature>
<dbReference type="InterPro" id="IPR050834">
    <property type="entry name" value="Glycosyltransf_2"/>
</dbReference>
<dbReference type="RefSeq" id="WP_095684925.1">
    <property type="nucleotide sequence ID" value="NZ_CP016775.1"/>
</dbReference>
<feature type="transmembrane region" description="Helical" evidence="1">
    <location>
        <begin position="495"/>
        <end position="513"/>
    </location>
</feature>
<feature type="transmembrane region" description="Helical" evidence="1">
    <location>
        <begin position="519"/>
        <end position="537"/>
    </location>
</feature>
<keyword evidence="1" id="KW-1133">Transmembrane helix</keyword>
<evidence type="ECO:0000313" key="2">
    <source>
        <dbReference type="EMBL" id="ASY22879.1"/>
    </source>
</evidence>
<feature type="transmembrane region" description="Helical" evidence="1">
    <location>
        <begin position="566"/>
        <end position="582"/>
    </location>
</feature>
<dbReference type="InterPro" id="IPR029044">
    <property type="entry name" value="Nucleotide-diphossugar_trans"/>
</dbReference>
<protein>
    <submittedName>
        <fullName evidence="2">Glycosyltransferase</fullName>
    </submittedName>
</protein>
<name>A0AAC9YXT7_9ACTN</name>
<evidence type="ECO:0000256" key="1">
    <source>
        <dbReference type="SAM" id="Phobius"/>
    </source>
</evidence>
<dbReference type="Pfam" id="PF13641">
    <property type="entry name" value="Glyco_tranf_2_3"/>
    <property type="match status" value="1"/>
</dbReference>
<feature type="transmembrane region" description="Helical" evidence="1">
    <location>
        <begin position="602"/>
        <end position="621"/>
    </location>
</feature>
<feature type="transmembrane region" description="Helical" evidence="1">
    <location>
        <begin position="979"/>
        <end position="996"/>
    </location>
</feature>
<dbReference type="SUPFAM" id="SSF53448">
    <property type="entry name" value="Nucleotide-diphospho-sugar transferases"/>
    <property type="match status" value="1"/>
</dbReference>
<dbReference type="Gene3D" id="3.90.550.10">
    <property type="entry name" value="Spore Coat Polysaccharide Biosynthesis Protein SpsA, Chain A"/>
    <property type="match status" value="1"/>
</dbReference>
<evidence type="ECO:0000313" key="3">
    <source>
        <dbReference type="Proteomes" id="UP000217194"/>
    </source>
</evidence>
<dbReference type="Proteomes" id="UP000217194">
    <property type="component" value="Chromosome"/>
</dbReference>
<feature type="transmembrane region" description="Helical" evidence="1">
    <location>
        <begin position="653"/>
        <end position="671"/>
    </location>
</feature>
<dbReference type="PANTHER" id="PTHR43685">
    <property type="entry name" value="GLYCOSYLTRANSFERASE"/>
    <property type="match status" value="1"/>
</dbReference>
<feature type="transmembrane region" description="Helical" evidence="1">
    <location>
        <begin position="450"/>
        <end position="483"/>
    </location>
</feature>
<keyword evidence="1" id="KW-0472">Membrane</keyword>
<gene>
    <name evidence="2" type="ORF">A1sIIB76_04860</name>
</gene>
<dbReference type="EMBL" id="CP016778">
    <property type="protein sequence ID" value="ASY22879.1"/>
    <property type="molecule type" value="Genomic_DNA"/>
</dbReference>
<sequence length="1011" mass="110029">MSAPRVTALLVVHDGATWLSEVVASLASQSVRPNQVFAIDTGSLDASVKLLKGARIPVATIDRESGFGAAVAHGITQLPALIKDSEEWIWILHDDCALHPAALESLLAAIADRPSVVMAGPKLLGWHDRTHLIELGISIATNGARWTGLEPLEYDQGQHDGVTEVLSVSTAGALIRRDVFEELGGFDQNLELFRDDVDFGWRVRVAGHSVIAVSDAIGYHAQASATERRSVDVQGAFLHRPLLLDRRNAAYVLLANSSVWSLPGLIFTLFAGAILRSVGYLFAKLPGYASDEILAIGSLIIHPTELLSARKFRKQHRLISPRVVNAFVPSRISQLRSSISRLASTLRSAVLPHSPSRELPIVSDLEINEDEDPLTPVSRTPWKSLFYRPMIIAASIITLVSLSWARHRFGPLAGGALAESPASFRDLIKLYISSWHDVGMGSAQSTPTWVLVIAIASLLFFGNVSVFITIFFLIAPLILLLSAHRYLKRFTDNQWLSAGASLLYALSPVAIASVNAGRLGVLVFMALLPFFIVQFHTWAEIDRWSWRSIFGYSLFIWFLLSFNPSVLLILFVGIILTIFGDFRKASNNYQDQLFLERLKRRLTLLIIPFLLSAPASFGVLLNPTRILREIGLSVSGGGPNLAILANPGGPGSLPWWCASPIVAILLVAYFSTTAARKFAVPGITFLLCGTLISVAVIPGNGTPLNAQVSVGTFIAIATLFSLTSGVVMFDKIRSRLEQSHINFRHISVALILALTLVYSATSLSWLVSAGADSPLRTGQKNVLPAYLAIEKSAKSLVLRPYTRNGEQTLSYYISRGRDITLGEVDVAPADTEVISRAVEGLIDNTGVSSSAVLATYGIKYVYLKNPIIDEVVQTIDGLGGFIRTSATKAGVVWKVNEPTGRIILTDYAGEVSIIEATGISAIVPRPGTLTLTESFSKGWRIYQDGFTAARIEDRDGLPTFEITNAGEVTIFHDGTQRRAWISFFMIVLVTVIVLALPSGRRKSEISEKELA</sequence>
<organism evidence="2 3">
    <name type="scientific">Candidatus Planktophila versatilis</name>
    <dbReference type="NCBI Taxonomy" id="1884905"/>
    <lineage>
        <taxon>Bacteria</taxon>
        <taxon>Bacillati</taxon>
        <taxon>Actinomycetota</taxon>
        <taxon>Actinomycetes</taxon>
        <taxon>Candidatus Nanopelagicales</taxon>
        <taxon>Candidatus Nanopelagicaceae</taxon>
        <taxon>Candidatus Planktophila</taxon>
    </lineage>
</organism>
<keyword evidence="1" id="KW-0812">Transmembrane</keyword>
<feature type="transmembrane region" description="Helical" evidence="1">
    <location>
        <begin position="741"/>
        <end position="767"/>
    </location>
</feature>
<proteinExistence type="predicted"/>